<dbReference type="GO" id="GO:0005524">
    <property type="term" value="F:ATP binding"/>
    <property type="evidence" value="ECO:0007669"/>
    <property type="project" value="UniProtKB-KW"/>
</dbReference>
<dbReference type="InterPro" id="IPR027417">
    <property type="entry name" value="P-loop_NTPase"/>
</dbReference>
<evidence type="ECO:0000256" key="6">
    <source>
        <dbReference type="PROSITE-ProRule" id="PRU00703"/>
    </source>
</evidence>
<dbReference type="SUPFAM" id="SSF54631">
    <property type="entry name" value="CBS-domain pair"/>
    <property type="match status" value="1"/>
</dbReference>
<dbReference type="PROSITE" id="PS00211">
    <property type="entry name" value="ABC_TRANSPORTER_1"/>
    <property type="match status" value="1"/>
</dbReference>
<evidence type="ECO:0000256" key="2">
    <source>
        <dbReference type="ARBA" id="ARBA00022448"/>
    </source>
</evidence>
<proteinExistence type="inferred from homology"/>
<dbReference type="Pfam" id="PF00571">
    <property type="entry name" value="CBS"/>
    <property type="match status" value="1"/>
</dbReference>
<dbReference type="EC" id="7.6.2.9" evidence="5"/>
<dbReference type="STRING" id="1045773.SAMN05216555_107171"/>
<dbReference type="SUPFAM" id="SSF52540">
    <property type="entry name" value="P-loop containing nucleoside triphosphate hydrolases"/>
    <property type="match status" value="1"/>
</dbReference>
<sequence length="368" mass="39452">MIKFENVTKAYPDGTVAVDGLNLEAPTGKLTILVGPSGCGKTTSLRMINRLIEPTSGTIYLDDQPTSGMDAALLRRRIGYVIQHAGLFPHKTIVDNVATMPVLLGESRQKARIKALELIERVGLPASFAKRYPWQLSGGQQQRVGVARALASDPAFMLMDEPFSAVDPVVRGQLQDEFLRLQREIGKTIIMVTHDIDEALKLGDQVAVMRVGGKLAQMASPSELLTSPADEFVADFVGRDRGYRSLGFTKTAGAVAIGEEAVIQLGASADEARAKASGAWVLVVDGSRKPLGWAQPELVRGEVTREHLNLSGIPAVVSGTMRQLLDAALSSPSRRGVVVDENGELIGTVTATDVVKAIEAEPHLETAR</sequence>
<dbReference type="PROSITE" id="PS50893">
    <property type="entry name" value="ABC_TRANSPORTER_2"/>
    <property type="match status" value="1"/>
</dbReference>
<dbReference type="PANTHER" id="PTHR43117">
    <property type="entry name" value="OSMOPROTECTANT IMPORT ATP-BINDING PROTEIN OSMV"/>
    <property type="match status" value="1"/>
</dbReference>
<name>A0A1G8RDP5_9MICC</name>
<dbReference type="FunFam" id="3.40.50.300:FF:000425">
    <property type="entry name" value="Probable ABC transporter, ATP-binding subunit"/>
    <property type="match status" value="1"/>
</dbReference>
<dbReference type="Proteomes" id="UP000182130">
    <property type="component" value="Unassembled WGS sequence"/>
</dbReference>
<keyword evidence="4 7" id="KW-0067">ATP-binding</keyword>
<dbReference type="SMART" id="SM00382">
    <property type="entry name" value="AAA"/>
    <property type="match status" value="1"/>
</dbReference>
<dbReference type="InterPro" id="IPR000644">
    <property type="entry name" value="CBS_dom"/>
</dbReference>
<dbReference type="InterPro" id="IPR003593">
    <property type="entry name" value="AAA+_ATPase"/>
</dbReference>
<dbReference type="PANTHER" id="PTHR43117:SF4">
    <property type="entry name" value="OSMOPROTECTANT IMPORT ATP-BINDING PROTEIN OSMV"/>
    <property type="match status" value="1"/>
</dbReference>
<dbReference type="AlphaFoldDB" id="A0A1G8RDP5"/>
<comment type="similarity">
    <text evidence="1">Belongs to the ABC transporter superfamily.</text>
</comment>
<protein>
    <recommendedName>
        <fullName evidence="5">ABC-type quaternary amine transporter</fullName>
        <ecNumber evidence="5">7.6.2.9</ecNumber>
    </recommendedName>
</protein>
<dbReference type="Pfam" id="PF00005">
    <property type="entry name" value="ABC_tran"/>
    <property type="match status" value="1"/>
</dbReference>
<dbReference type="PROSITE" id="PS51371">
    <property type="entry name" value="CBS"/>
    <property type="match status" value="1"/>
</dbReference>
<keyword evidence="2" id="KW-0813">Transport</keyword>
<dbReference type="EMBL" id="FNEI01000007">
    <property type="protein sequence ID" value="SDJ15041.1"/>
    <property type="molecule type" value="Genomic_DNA"/>
</dbReference>
<reference evidence="8" key="1">
    <citation type="submission" date="2016-10" db="EMBL/GenBank/DDBJ databases">
        <authorList>
            <person name="Varghese N."/>
            <person name="Submissions S."/>
        </authorList>
    </citation>
    <scope>NUCLEOTIDE SEQUENCE [LARGE SCALE GENOMIC DNA]</scope>
    <source>
        <strain evidence="8">CGMCC 1.10783</strain>
    </source>
</reference>
<keyword evidence="8" id="KW-1185">Reference proteome</keyword>
<dbReference type="OrthoDB" id="9802264at2"/>
<keyword evidence="6" id="KW-0129">CBS domain</keyword>
<dbReference type="GO" id="GO:0016887">
    <property type="term" value="F:ATP hydrolysis activity"/>
    <property type="evidence" value="ECO:0007669"/>
    <property type="project" value="InterPro"/>
</dbReference>
<dbReference type="InterPro" id="IPR046342">
    <property type="entry name" value="CBS_dom_sf"/>
</dbReference>
<dbReference type="GO" id="GO:0015418">
    <property type="term" value="F:ABC-type quaternary ammonium compound transporting activity"/>
    <property type="evidence" value="ECO:0007669"/>
    <property type="project" value="UniProtKB-EC"/>
</dbReference>
<evidence type="ECO:0000313" key="8">
    <source>
        <dbReference type="Proteomes" id="UP000182130"/>
    </source>
</evidence>
<organism evidence="7 8">
    <name type="scientific">Arthrobacter cupressi</name>
    <dbReference type="NCBI Taxonomy" id="1045773"/>
    <lineage>
        <taxon>Bacteria</taxon>
        <taxon>Bacillati</taxon>
        <taxon>Actinomycetota</taxon>
        <taxon>Actinomycetes</taxon>
        <taxon>Micrococcales</taxon>
        <taxon>Micrococcaceae</taxon>
        <taxon>Arthrobacter</taxon>
    </lineage>
</organism>
<keyword evidence="3" id="KW-0547">Nucleotide-binding</keyword>
<evidence type="ECO:0000256" key="4">
    <source>
        <dbReference type="ARBA" id="ARBA00022840"/>
    </source>
</evidence>
<dbReference type="Gene3D" id="3.40.50.300">
    <property type="entry name" value="P-loop containing nucleotide triphosphate hydrolases"/>
    <property type="match status" value="1"/>
</dbReference>
<dbReference type="RefSeq" id="WP_074589003.1">
    <property type="nucleotide sequence ID" value="NZ_FNEI01000007.1"/>
</dbReference>
<dbReference type="InterPro" id="IPR017871">
    <property type="entry name" value="ABC_transporter-like_CS"/>
</dbReference>
<gene>
    <name evidence="7" type="ORF">SAMN05216555_107171</name>
</gene>
<evidence type="ECO:0000256" key="3">
    <source>
        <dbReference type="ARBA" id="ARBA00022741"/>
    </source>
</evidence>
<dbReference type="InterPro" id="IPR003439">
    <property type="entry name" value="ABC_transporter-like_ATP-bd"/>
</dbReference>
<evidence type="ECO:0000256" key="1">
    <source>
        <dbReference type="ARBA" id="ARBA00005417"/>
    </source>
</evidence>
<evidence type="ECO:0000313" key="7">
    <source>
        <dbReference type="EMBL" id="SDJ15041.1"/>
    </source>
</evidence>
<accession>A0A1G8RDP5</accession>
<evidence type="ECO:0000256" key="5">
    <source>
        <dbReference type="ARBA" id="ARBA00066388"/>
    </source>
</evidence>